<dbReference type="OrthoDB" id="10071234at2759"/>
<gene>
    <name evidence="9" type="primary">JPT1</name>
</gene>
<protein>
    <submittedName>
        <fullName evidence="9">Jupiter microtubule associated homolog 1 isoform X1</fullName>
    </submittedName>
</protein>
<dbReference type="InterPro" id="IPR033335">
    <property type="entry name" value="JUPITER"/>
</dbReference>
<organism evidence="8 9">
    <name type="scientific">Microcaecilia unicolor</name>
    <dbReference type="NCBI Taxonomy" id="1415580"/>
    <lineage>
        <taxon>Eukaryota</taxon>
        <taxon>Metazoa</taxon>
        <taxon>Chordata</taxon>
        <taxon>Craniata</taxon>
        <taxon>Vertebrata</taxon>
        <taxon>Euteleostomi</taxon>
        <taxon>Amphibia</taxon>
        <taxon>Gymnophiona</taxon>
        <taxon>Siphonopidae</taxon>
        <taxon>Microcaecilia</taxon>
    </lineage>
</organism>
<dbReference type="GO" id="GO:0005634">
    <property type="term" value="C:nucleus"/>
    <property type="evidence" value="ECO:0007669"/>
    <property type="project" value="UniProtKB-SubCell"/>
</dbReference>
<feature type="region of interest" description="Disordered" evidence="7">
    <location>
        <begin position="1"/>
        <end position="165"/>
    </location>
</feature>
<accession>A0A6P7Y9L5</accession>
<keyword evidence="6" id="KW-0539">Nucleus</keyword>
<evidence type="ECO:0000256" key="2">
    <source>
        <dbReference type="ARBA" id="ARBA00004496"/>
    </source>
</evidence>
<name>A0A6P7Y9L5_9AMPH</name>
<dbReference type="KEGG" id="muo:115473381"/>
<feature type="compositionally biased region" description="Polar residues" evidence="7">
    <location>
        <begin position="29"/>
        <end position="42"/>
    </location>
</feature>
<keyword evidence="8" id="KW-1185">Reference proteome</keyword>
<evidence type="ECO:0000256" key="7">
    <source>
        <dbReference type="SAM" id="MobiDB-lite"/>
    </source>
</evidence>
<evidence type="ECO:0000256" key="1">
    <source>
        <dbReference type="ARBA" id="ARBA00004123"/>
    </source>
</evidence>
<dbReference type="GO" id="GO:0005737">
    <property type="term" value="C:cytoplasm"/>
    <property type="evidence" value="ECO:0007669"/>
    <property type="project" value="UniProtKB-SubCell"/>
</dbReference>
<dbReference type="PANTHER" id="PTHR34930:SF4">
    <property type="entry name" value="JUPITER MICROTUBULE ASSOCIATED HOMOLOG 1"/>
    <property type="match status" value="1"/>
</dbReference>
<sequence>MTTTTTFQGMNPEGKSSSRVLRPPGGGSSFTLGTGETPQQSVRKNRMASNIFGPPEDSLSTASHTNIPGDKTTSVHEELNQSSPRRSSSDQSSPRRSSSGGNCGDSADKGDANDLENNELDKSAQGQSEDLPSTLVPPTEPTPVLPVTVPSRRNPPGGKSSLVLG</sequence>
<dbReference type="RefSeq" id="XP_030064167.1">
    <property type="nucleotide sequence ID" value="XM_030208307.1"/>
</dbReference>
<comment type="similarity">
    <text evidence="3">Belongs to the JUPITER family.</text>
</comment>
<dbReference type="Pfam" id="PF17054">
    <property type="entry name" value="JUPITER"/>
    <property type="match status" value="1"/>
</dbReference>
<reference evidence="9" key="1">
    <citation type="submission" date="2025-08" db="UniProtKB">
        <authorList>
            <consortium name="RefSeq"/>
        </authorList>
    </citation>
    <scope>IDENTIFICATION</scope>
</reference>
<keyword evidence="5" id="KW-0597">Phosphoprotein</keyword>
<evidence type="ECO:0000256" key="5">
    <source>
        <dbReference type="ARBA" id="ARBA00022553"/>
    </source>
</evidence>
<keyword evidence="4" id="KW-0963">Cytoplasm</keyword>
<proteinExistence type="inferred from homology"/>
<evidence type="ECO:0000256" key="3">
    <source>
        <dbReference type="ARBA" id="ARBA00008329"/>
    </source>
</evidence>
<dbReference type="FunCoup" id="A0A6P7Y9L5">
    <property type="interactions" value="1840"/>
</dbReference>
<evidence type="ECO:0000256" key="6">
    <source>
        <dbReference type="ARBA" id="ARBA00023242"/>
    </source>
</evidence>
<feature type="compositionally biased region" description="Low complexity" evidence="7">
    <location>
        <begin position="81"/>
        <end position="99"/>
    </location>
</feature>
<evidence type="ECO:0000256" key="4">
    <source>
        <dbReference type="ARBA" id="ARBA00022490"/>
    </source>
</evidence>
<dbReference type="PANTHER" id="PTHR34930">
    <property type="entry name" value="GEO05313P1"/>
    <property type="match status" value="1"/>
</dbReference>
<dbReference type="InParanoid" id="A0A6P7Y9L5"/>
<comment type="subcellular location">
    <subcellularLocation>
        <location evidence="2">Cytoplasm</location>
    </subcellularLocation>
    <subcellularLocation>
        <location evidence="1">Nucleus</location>
    </subcellularLocation>
</comment>
<dbReference type="Proteomes" id="UP000515156">
    <property type="component" value="Chromosome 6"/>
</dbReference>
<evidence type="ECO:0000313" key="8">
    <source>
        <dbReference type="Proteomes" id="UP000515156"/>
    </source>
</evidence>
<dbReference type="GeneID" id="115473381"/>
<feature type="compositionally biased region" description="Polar residues" evidence="7">
    <location>
        <begin position="1"/>
        <end position="19"/>
    </location>
</feature>
<dbReference type="AlphaFoldDB" id="A0A6P7Y9L5"/>
<dbReference type="CTD" id="51155"/>
<evidence type="ECO:0000313" key="9">
    <source>
        <dbReference type="RefSeq" id="XP_030064167.1"/>
    </source>
</evidence>